<dbReference type="Gene3D" id="1.10.10.10">
    <property type="entry name" value="Winged helix-like DNA-binding domain superfamily/Winged helix DNA-binding domain"/>
    <property type="match status" value="1"/>
</dbReference>
<protein>
    <submittedName>
        <fullName evidence="4">YafY family protein</fullName>
    </submittedName>
</protein>
<evidence type="ECO:0000313" key="4">
    <source>
        <dbReference type="EMBL" id="MDW8802355.1"/>
    </source>
</evidence>
<dbReference type="InterPro" id="IPR036390">
    <property type="entry name" value="WH_DNA-bd_sf"/>
</dbReference>
<evidence type="ECO:0000259" key="3">
    <source>
        <dbReference type="Pfam" id="PF25583"/>
    </source>
</evidence>
<gene>
    <name evidence="4" type="ORF">P8V03_14490</name>
</gene>
<proteinExistence type="predicted"/>
<dbReference type="InterPro" id="IPR026881">
    <property type="entry name" value="WYL_dom"/>
</dbReference>
<comment type="caution">
    <text evidence="4">The sequence shown here is derived from an EMBL/GenBank/DDBJ whole genome shotgun (WGS) entry which is preliminary data.</text>
</comment>
<dbReference type="EMBL" id="JARUJP010000019">
    <property type="protein sequence ID" value="MDW8802355.1"/>
    <property type="molecule type" value="Genomic_DNA"/>
</dbReference>
<dbReference type="PROSITE" id="PS52050">
    <property type="entry name" value="WYL"/>
    <property type="match status" value="1"/>
</dbReference>
<dbReference type="InterPro" id="IPR036388">
    <property type="entry name" value="WH-like_DNA-bd_sf"/>
</dbReference>
<dbReference type="Pfam" id="PF13280">
    <property type="entry name" value="WYL"/>
    <property type="match status" value="1"/>
</dbReference>
<sequence length="305" mass="35401">MQINRLFEIVYLLLYKKRTTAKELAEHFEVSVRTILRDIETLSAAGIPIYSQQGKGGGISILDNFVLNKTAISEEEQNQILLALQSLSSTNHFDVSNILSRLTVLFDKTSDSWIEVDFSPWTNCETDKEKFEALKETIIGKQAVSFTYLNSYGDITHRTAYPLKLAFKAKSWYLQGYCLLKQDYRTFKISRIQDVEILPISFADKEFHIPSIEIPRTNSHDLINMKMRFAPQVAYRVYDEFNQKYIVKNEDGSLLVSIRLPEDDWLYGFLLSFGTSIQILEPLYIKRNLLLKIDEIKRFHIQSIT</sequence>
<name>A0ABU4JW30_9CLOT</name>
<dbReference type="PIRSF" id="PIRSF016838">
    <property type="entry name" value="PafC"/>
    <property type="match status" value="1"/>
</dbReference>
<dbReference type="Pfam" id="PF08279">
    <property type="entry name" value="HTH_11"/>
    <property type="match status" value="1"/>
</dbReference>
<dbReference type="SUPFAM" id="SSF46785">
    <property type="entry name" value="Winged helix' DNA-binding domain"/>
    <property type="match status" value="1"/>
</dbReference>
<dbReference type="Proteomes" id="UP001281656">
    <property type="component" value="Unassembled WGS sequence"/>
</dbReference>
<dbReference type="InterPro" id="IPR013196">
    <property type="entry name" value="HTH_11"/>
</dbReference>
<dbReference type="RefSeq" id="WP_261671441.1">
    <property type="nucleotide sequence ID" value="NZ_JARUJP010000019.1"/>
</dbReference>
<dbReference type="Pfam" id="PF25583">
    <property type="entry name" value="WCX"/>
    <property type="match status" value="1"/>
</dbReference>
<dbReference type="PANTHER" id="PTHR34580">
    <property type="match status" value="1"/>
</dbReference>
<reference evidence="4 5" key="1">
    <citation type="submission" date="2023-04" db="EMBL/GenBank/DDBJ databases">
        <title>Clostridium tannerae sp. nov., isolated from the fecal material of an alpaca.</title>
        <authorList>
            <person name="Miller S."/>
            <person name="Hendry M."/>
            <person name="King J."/>
            <person name="Sankaranarayanan K."/>
            <person name="Lawson P.A."/>
        </authorList>
    </citation>
    <scope>NUCLEOTIDE SEQUENCE [LARGE SCALE GENOMIC DNA]</scope>
    <source>
        <strain evidence="4 5">A1-XYC3</strain>
    </source>
</reference>
<keyword evidence="5" id="KW-1185">Reference proteome</keyword>
<dbReference type="InterPro" id="IPR028349">
    <property type="entry name" value="PafC-like"/>
</dbReference>
<evidence type="ECO:0000259" key="1">
    <source>
        <dbReference type="Pfam" id="PF08279"/>
    </source>
</evidence>
<organism evidence="4 5">
    <name type="scientific">Clostridium tanneri</name>
    <dbReference type="NCBI Taxonomy" id="3037988"/>
    <lineage>
        <taxon>Bacteria</taxon>
        <taxon>Bacillati</taxon>
        <taxon>Bacillota</taxon>
        <taxon>Clostridia</taxon>
        <taxon>Eubacteriales</taxon>
        <taxon>Clostridiaceae</taxon>
        <taxon>Clostridium</taxon>
    </lineage>
</organism>
<accession>A0ABU4JW30</accession>
<dbReference type="InterPro" id="IPR057727">
    <property type="entry name" value="WCX_dom"/>
</dbReference>
<evidence type="ECO:0000313" key="5">
    <source>
        <dbReference type="Proteomes" id="UP001281656"/>
    </source>
</evidence>
<evidence type="ECO:0000259" key="2">
    <source>
        <dbReference type="Pfam" id="PF13280"/>
    </source>
</evidence>
<dbReference type="InterPro" id="IPR051534">
    <property type="entry name" value="CBASS_pafABC_assoc_protein"/>
</dbReference>
<feature type="domain" description="WYL" evidence="2">
    <location>
        <begin position="130"/>
        <end position="197"/>
    </location>
</feature>
<feature type="domain" description="Helix-turn-helix type 11" evidence="1">
    <location>
        <begin position="5"/>
        <end position="56"/>
    </location>
</feature>
<dbReference type="PANTHER" id="PTHR34580:SF1">
    <property type="entry name" value="PROTEIN PAFC"/>
    <property type="match status" value="1"/>
</dbReference>
<feature type="domain" description="WCX" evidence="3">
    <location>
        <begin position="223"/>
        <end position="289"/>
    </location>
</feature>